<dbReference type="RefSeq" id="WP_228974789.1">
    <property type="nucleotide sequence ID" value="NZ_CAJQYY010000003.1"/>
</dbReference>
<dbReference type="EMBL" id="CAJQYY010000003">
    <property type="protein sequence ID" value="CAG4888965.1"/>
    <property type="molecule type" value="Genomic_DNA"/>
</dbReference>
<evidence type="ECO:0000313" key="2">
    <source>
        <dbReference type="EMBL" id="CAG4888965.1"/>
    </source>
</evidence>
<feature type="compositionally biased region" description="Polar residues" evidence="1">
    <location>
        <begin position="17"/>
        <end position="33"/>
    </location>
</feature>
<proteinExistence type="predicted"/>
<accession>A0ABM8TYQ0</accession>
<name>A0ABM8TYQ0_9BURK</name>
<protein>
    <submittedName>
        <fullName evidence="2">Uncharacterized protein</fullName>
    </submittedName>
</protein>
<evidence type="ECO:0000313" key="3">
    <source>
        <dbReference type="Proteomes" id="UP000789752"/>
    </source>
</evidence>
<gene>
    <name evidence="2" type="ORF">R54767_00609</name>
</gene>
<dbReference type="Proteomes" id="UP000789752">
    <property type="component" value="Unassembled WGS sequence"/>
</dbReference>
<evidence type="ECO:0000256" key="1">
    <source>
        <dbReference type="SAM" id="MobiDB-lite"/>
    </source>
</evidence>
<keyword evidence="3" id="KW-1185">Reference proteome</keyword>
<organism evidence="2 3">
    <name type="scientific">Paraburkholderia gardini</name>
    <dbReference type="NCBI Taxonomy" id="2823469"/>
    <lineage>
        <taxon>Bacteria</taxon>
        <taxon>Pseudomonadati</taxon>
        <taxon>Pseudomonadota</taxon>
        <taxon>Betaproteobacteria</taxon>
        <taxon>Burkholderiales</taxon>
        <taxon>Burkholderiaceae</taxon>
        <taxon>Paraburkholderia</taxon>
    </lineage>
</organism>
<feature type="region of interest" description="Disordered" evidence="1">
    <location>
        <begin position="1"/>
        <end position="34"/>
    </location>
</feature>
<reference evidence="2 3" key="1">
    <citation type="submission" date="2021-04" db="EMBL/GenBank/DDBJ databases">
        <authorList>
            <person name="Vanwijnsberghe S."/>
        </authorList>
    </citation>
    <scope>NUCLEOTIDE SEQUENCE [LARGE SCALE GENOMIC DNA]</scope>
    <source>
        <strain evidence="2 3">LMG 32171</strain>
    </source>
</reference>
<sequence>MEIAVDDGRMLNDQGVVASTSESQRAGPVNTNAFDDRNQTHLALRSAAVKADGICDLSAGDEGILRGDLSRED</sequence>
<comment type="caution">
    <text evidence="2">The sequence shown here is derived from an EMBL/GenBank/DDBJ whole genome shotgun (WGS) entry which is preliminary data.</text>
</comment>
<feature type="compositionally biased region" description="Basic and acidic residues" evidence="1">
    <location>
        <begin position="1"/>
        <end position="10"/>
    </location>
</feature>